<evidence type="ECO:0000256" key="2">
    <source>
        <dbReference type="RuleBase" id="RU362119"/>
    </source>
</evidence>
<proteinExistence type="inferred from homology"/>
<gene>
    <name evidence="5" type="ORF">BJI46_12095</name>
</gene>
<comment type="caution">
    <text evidence="5">The sequence shown here is derived from an EMBL/GenBank/DDBJ whole genome shotgun (WGS) entry which is preliminary data.</text>
</comment>
<dbReference type="Pfam" id="PF02872">
    <property type="entry name" value="5_nucleotid_C"/>
    <property type="match status" value="1"/>
</dbReference>
<dbReference type="OrthoDB" id="9803927at2"/>
<keyword evidence="2" id="KW-0378">Hydrolase</keyword>
<dbReference type="InterPro" id="IPR036907">
    <property type="entry name" value="5'-Nucleotdase_C_sf"/>
</dbReference>
<evidence type="ECO:0000313" key="5">
    <source>
        <dbReference type="EMBL" id="OEY96434.1"/>
    </source>
</evidence>
<dbReference type="SUPFAM" id="SSF56300">
    <property type="entry name" value="Metallo-dependent phosphatases"/>
    <property type="match status" value="1"/>
</dbReference>
<dbReference type="InterPro" id="IPR006179">
    <property type="entry name" value="5_nucleotidase/apyrase"/>
</dbReference>
<feature type="domain" description="Calcineurin-like phosphoesterase" evidence="3">
    <location>
        <begin position="112"/>
        <end position="334"/>
    </location>
</feature>
<dbReference type="InterPro" id="IPR004843">
    <property type="entry name" value="Calcineurin-like_PHP"/>
</dbReference>
<dbReference type="SUPFAM" id="SSF55816">
    <property type="entry name" value="5'-nucleotidase (syn. UDP-sugar hydrolase), C-terminal domain"/>
    <property type="match status" value="1"/>
</dbReference>
<comment type="similarity">
    <text evidence="2">Belongs to the 5'-nucleotidase family.</text>
</comment>
<dbReference type="PROSITE" id="PS51257">
    <property type="entry name" value="PROKAR_LIPOPROTEIN"/>
    <property type="match status" value="1"/>
</dbReference>
<dbReference type="GO" id="GO:0030288">
    <property type="term" value="C:outer membrane-bounded periplasmic space"/>
    <property type="evidence" value="ECO:0007669"/>
    <property type="project" value="TreeGrafter"/>
</dbReference>
<dbReference type="GO" id="GO:0008253">
    <property type="term" value="F:5'-nucleotidase activity"/>
    <property type="evidence" value="ECO:0007669"/>
    <property type="project" value="TreeGrafter"/>
</dbReference>
<keyword evidence="2" id="KW-0547">Nucleotide-binding</keyword>
<dbReference type="Proteomes" id="UP000185895">
    <property type="component" value="Unassembled WGS sequence"/>
</dbReference>
<evidence type="ECO:0000259" key="4">
    <source>
        <dbReference type="Pfam" id="PF02872"/>
    </source>
</evidence>
<dbReference type="InterPro" id="IPR029052">
    <property type="entry name" value="Metallo-depent_PP-like"/>
</dbReference>
<dbReference type="STRING" id="1262585.BJI46_12095"/>
<dbReference type="Gene3D" id="3.90.780.10">
    <property type="entry name" value="5'-Nucleotidase, C-terminal domain"/>
    <property type="match status" value="1"/>
</dbReference>
<dbReference type="AlphaFoldDB" id="A0A1E7RAP2"/>
<dbReference type="InterPro" id="IPR008334">
    <property type="entry name" value="5'-Nucleotdase_C"/>
</dbReference>
<dbReference type="PANTHER" id="PTHR11575:SF24">
    <property type="entry name" value="5'-NUCLEOTIDASE"/>
    <property type="match status" value="1"/>
</dbReference>
<dbReference type="GO" id="GO:0009166">
    <property type="term" value="P:nucleotide catabolic process"/>
    <property type="evidence" value="ECO:0007669"/>
    <property type="project" value="InterPro"/>
</dbReference>
<dbReference type="Pfam" id="PF00149">
    <property type="entry name" value="Metallophos"/>
    <property type="match status" value="1"/>
</dbReference>
<accession>A0A1E7RAP2</accession>
<reference evidence="5 6" key="1">
    <citation type="submission" date="2016-09" db="EMBL/GenBank/DDBJ databases">
        <authorList>
            <person name="Capua I."/>
            <person name="De Benedictis P."/>
            <person name="Joannis T."/>
            <person name="Lombin L.H."/>
            <person name="Cattoli G."/>
        </authorList>
    </citation>
    <scope>NUCLEOTIDE SEQUENCE [LARGE SCALE GENOMIC DNA]</scope>
    <source>
        <strain evidence="5 6">ANC 4671</strain>
    </source>
</reference>
<protein>
    <submittedName>
        <fullName evidence="5">Bifunctional metallophosphatase/5'-nucleotidase</fullName>
    </submittedName>
</protein>
<dbReference type="PANTHER" id="PTHR11575">
    <property type="entry name" value="5'-NUCLEOTIDASE-RELATED"/>
    <property type="match status" value="1"/>
</dbReference>
<feature type="signal peptide" evidence="2">
    <location>
        <begin position="1"/>
        <end position="20"/>
    </location>
</feature>
<feature type="domain" description="5'-Nucleotidase C-terminal" evidence="4">
    <location>
        <begin position="436"/>
        <end position="592"/>
    </location>
</feature>
<dbReference type="Gene3D" id="3.60.21.10">
    <property type="match status" value="1"/>
</dbReference>
<sequence length="628" mass="69163">MKYSALIQCSTLSASILAFSGCSTTPISLSKTVSQDSNQVVDIIAFNDFHGNIEPPKRWIIAPKPLYPNEHNQSIKTIENQNLAKKYKNSTEEIITQNSTKKNESENINVPAGGVTYLADAIQKLRVQNPNNIVVSAGDLIGASPLISSYFLDEPTIDVMNDIHIDLNAVGNHEFDRDIHELQRKQNGGCQQFTTTKPCQINKNFMGAQFNFLAANVTMKKENHRTIFPAYKIKKFGGIPVAFIGLTLKGTPDIVSMPLNENLDFHDEAKTINALIPELKKQGIEAIVVVIHEGVSPSTKLNEKTCKGLSGPLLNILEQLNPAIDIVISGHTHQSYICDYSTVNPAKPFLLTSAGQYGMLVTDIRIELDAKTKDIIKKDAKQIIVQGEGFSTNTTTLNTTPLYEKFNKTPSVEAILKPYRQAIADISNQIIGRAISNIERIEVKSGESPLGNLIADAQQASAKKANKLGSDFALMNSGGVRAQLQMNKQNEINYGNLFSIQPFENPVVTLSLTGKQIKALLEQQWSDHNPSEANILYPSQELSYQYSIHKPLLSKVSNIKISGIPLDENKIYRVTANKFLAEGGNNFSIFKQGQDRVESGLDIDALVNYIKANSPISAPKTTRIKVID</sequence>
<dbReference type="GO" id="GO:0000166">
    <property type="term" value="F:nucleotide binding"/>
    <property type="evidence" value="ECO:0007669"/>
    <property type="project" value="UniProtKB-KW"/>
</dbReference>
<keyword evidence="6" id="KW-1185">Reference proteome</keyword>
<dbReference type="EMBL" id="MKKK01000019">
    <property type="protein sequence ID" value="OEY96434.1"/>
    <property type="molecule type" value="Genomic_DNA"/>
</dbReference>
<keyword evidence="1 2" id="KW-0732">Signal</keyword>
<evidence type="ECO:0000256" key="1">
    <source>
        <dbReference type="ARBA" id="ARBA00022729"/>
    </source>
</evidence>
<name>A0A1E7RAP2_9GAMM</name>
<dbReference type="GO" id="GO:0008768">
    <property type="term" value="F:UDP-sugar diphosphatase activity"/>
    <property type="evidence" value="ECO:0007669"/>
    <property type="project" value="TreeGrafter"/>
</dbReference>
<organism evidence="5 6">
    <name type="scientific">Acinetobacter qingfengensis</name>
    <dbReference type="NCBI Taxonomy" id="1262585"/>
    <lineage>
        <taxon>Bacteria</taxon>
        <taxon>Pseudomonadati</taxon>
        <taxon>Pseudomonadota</taxon>
        <taxon>Gammaproteobacteria</taxon>
        <taxon>Moraxellales</taxon>
        <taxon>Moraxellaceae</taxon>
        <taxon>Acinetobacter</taxon>
    </lineage>
</organism>
<evidence type="ECO:0000259" key="3">
    <source>
        <dbReference type="Pfam" id="PF00149"/>
    </source>
</evidence>
<feature type="chain" id="PRO_5043074023" evidence="2">
    <location>
        <begin position="21"/>
        <end position="628"/>
    </location>
</feature>
<dbReference type="PRINTS" id="PR01607">
    <property type="entry name" value="APYRASEFAMLY"/>
</dbReference>
<dbReference type="RefSeq" id="WP_070069715.1">
    <property type="nucleotide sequence ID" value="NZ_MKKK01000019.1"/>
</dbReference>
<evidence type="ECO:0000313" key="6">
    <source>
        <dbReference type="Proteomes" id="UP000185895"/>
    </source>
</evidence>